<dbReference type="Proteomes" id="UP001233172">
    <property type="component" value="Unassembled WGS sequence"/>
</dbReference>
<sequence length="70" mass="7806">MEALGIEAPSVTVLWAGLAGMTFRARNVIAIAATISMGYTELEEKKQMKKLEKSVMCLKLLFLVYLQRAE</sequence>
<evidence type="ECO:0000313" key="1">
    <source>
        <dbReference type="EMBL" id="KAK0060483.1"/>
    </source>
</evidence>
<dbReference type="EMBL" id="JASAOG010000035">
    <property type="protein sequence ID" value="KAK0060483.1"/>
    <property type="molecule type" value="Genomic_DNA"/>
</dbReference>
<evidence type="ECO:0000313" key="2">
    <source>
        <dbReference type="Proteomes" id="UP001233172"/>
    </source>
</evidence>
<name>A0AAD8FE49_BIOPF</name>
<gene>
    <name evidence="1" type="ORF">Bpfe_009996</name>
</gene>
<comment type="caution">
    <text evidence="1">The sequence shown here is derived from an EMBL/GenBank/DDBJ whole genome shotgun (WGS) entry which is preliminary data.</text>
</comment>
<proteinExistence type="predicted"/>
<dbReference type="AlphaFoldDB" id="A0AAD8FE49"/>
<accession>A0AAD8FE49</accession>
<reference evidence="1" key="2">
    <citation type="submission" date="2023-04" db="EMBL/GenBank/DDBJ databases">
        <authorList>
            <person name="Bu L."/>
            <person name="Lu L."/>
            <person name="Laidemitt M.R."/>
            <person name="Zhang S.M."/>
            <person name="Mutuku M."/>
            <person name="Mkoji G."/>
            <person name="Steinauer M."/>
            <person name="Loker E.S."/>
        </authorList>
    </citation>
    <scope>NUCLEOTIDE SEQUENCE</scope>
    <source>
        <strain evidence="1">KasaAsao</strain>
        <tissue evidence="1">Whole Snail</tissue>
    </source>
</reference>
<protein>
    <submittedName>
        <fullName evidence="1">Uncharacterized protein</fullName>
    </submittedName>
</protein>
<organism evidence="1 2">
    <name type="scientific">Biomphalaria pfeifferi</name>
    <name type="common">Bloodfluke planorb</name>
    <name type="synonym">Freshwater snail</name>
    <dbReference type="NCBI Taxonomy" id="112525"/>
    <lineage>
        <taxon>Eukaryota</taxon>
        <taxon>Metazoa</taxon>
        <taxon>Spiralia</taxon>
        <taxon>Lophotrochozoa</taxon>
        <taxon>Mollusca</taxon>
        <taxon>Gastropoda</taxon>
        <taxon>Heterobranchia</taxon>
        <taxon>Euthyneura</taxon>
        <taxon>Panpulmonata</taxon>
        <taxon>Hygrophila</taxon>
        <taxon>Lymnaeoidea</taxon>
        <taxon>Planorbidae</taxon>
        <taxon>Biomphalaria</taxon>
    </lineage>
</organism>
<keyword evidence="2" id="KW-1185">Reference proteome</keyword>
<reference evidence="1" key="1">
    <citation type="journal article" date="2023" name="PLoS Negl. Trop. Dis.">
        <title>A genome sequence for Biomphalaria pfeifferi, the major vector snail for the human-infecting parasite Schistosoma mansoni.</title>
        <authorList>
            <person name="Bu L."/>
            <person name="Lu L."/>
            <person name="Laidemitt M.R."/>
            <person name="Zhang S.M."/>
            <person name="Mutuku M."/>
            <person name="Mkoji G."/>
            <person name="Steinauer M."/>
            <person name="Loker E.S."/>
        </authorList>
    </citation>
    <scope>NUCLEOTIDE SEQUENCE</scope>
    <source>
        <strain evidence="1">KasaAsao</strain>
    </source>
</reference>